<reference evidence="1" key="1">
    <citation type="journal article" date="2023" name="bioRxiv">
        <title>Improved chromosome-level genome assembly for marigold (Tagetes erecta).</title>
        <authorList>
            <person name="Jiang F."/>
            <person name="Yuan L."/>
            <person name="Wang S."/>
            <person name="Wang H."/>
            <person name="Xu D."/>
            <person name="Wang A."/>
            <person name="Fan W."/>
        </authorList>
    </citation>
    <scope>NUCLEOTIDE SEQUENCE</scope>
    <source>
        <strain evidence="1">WSJ</strain>
        <tissue evidence="1">Leaf</tissue>
    </source>
</reference>
<dbReference type="PANTHER" id="PTHR33052">
    <property type="entry name" value="DUF4228 DOMAIN PROTEIN-RELATED"/>
    <property type="match status" value="1"/>
</dbReference>
<sequence length="189" mass="20913">MGCCLSSRDGSVSSSSSSSALVVSATGDLRPFSTPVLVSDILQMDPSFFICNSDTLCYDEYIKPMELDDELDGGQIYFVLPVSKLRNRLSASEMAALAVKASVALNGKTMKNNKSKVMPFAVMESNVIVDEEVRLFRKQQSGLGVSKSGSIRKMHRYSSRKQRFAVPSFKLRLSTIYEDRSHKYSNNVV</sequence>
<name>A0AAD8NMM7_TARER</name>
<organism evidence="1 2">
    <name type="scientific">Tagetes erecta</name>
    <name type="common">African marigold</name>
    <dbReference type="NCBI Taxonomy" id="13708"/>
    <lineage>
        <taxon>Eukaryota</taxon>
        <taxon>Viridiplantae</taxon>
        <taxon>Streptophyta</taxon>
        <taxon>Embryophyta</taxon>
        <taxon>Tracheophyta</taxon>
        <taxon>Spermatophyta</taxon>
        <taxon>Magnoliopsida</taxon>
        <taxon>eudicotyledons</taxon>
        <taxon>Gunneridae</taxon>
        <taxon>Pentapetalae</taxon>
        <taxon>asterids</taxon>
        <taxon>campanulids</taxon>
        <taxon>Asterales</taxon>
        <taxon>Asteraceae</taxon>
        <taxon>Asteroideae</taxon>
        <taxon>Heliantheae alliance</taxon>
        <taxon>Tageteae</taxon>
        <taxon>Tagetes</taxon>
    </lineage>
</organism>
<evidence type="ECO:0000313" key="2">
    <source>
        <dbReference type="Proteomes" id="UP001229421"/>
    </source>
</evidence>
<protein>
    <submittedName>
        <fullName evidence="1">Uncharacterized protein</fullName>
    </submittedName>
</protein>
<comment type="caution">
    <text evidence="1">The sequence shown here is derived from an EMBL/GenBank/DDBJ whole genome shotgun (WGS) entry which is preliminary data.</text>
</comment>
<dbReference type="Pfam" id="PF14009">
    <property type="entry name" value="PADRE"/>
    <property type="match status" value="1"/>
</dbReference>
<gene>
    <name evidence="1" type="ORF">QVD17_24170</name>
</gene>
<dbReference type="EMBL" id="JAUHHV010000006">
    <property type="protein sequence ID" value="KAK1421665.1"/>
    <property type="molecule type" value="Genomic_DNA"/>
</dbReference>
<dbReference type="Proteomes" id="UP001229421">
    <property type="component" value="Unassembled WGS sequence"/>
</dbReference>
<accession>A0AAD8NMM7</accession>
<keyword evidence="2" id="KW-1185">Reference proteome</keyword>
<dbReference type="AlphaFoldDB" id="A0AAD8NMM7"/>
<proteinExistence type="predicted"/>
<evidence type="ECO:0000313" key="1">
    <source>
        <dbReference type="EMBL" id="KAK1421665.1"/>
    </source>
</evidence>
<dbReference type="InterPro" id="IPR025322">
    <property type="entry name" value="PADRE_dom"/>
</dbReference>